<proteinExistence type="predicted"/>
<reference evidence="1 2" key="1">
    <citation type="submission" date="2020-08" db="EMBL/GenBank/DDBJ databases">
        <title>Genome public.</title>
        <authorList>
            <person name="Liu C."/>
            <person name="Sun Q."/>
        </authorList>
    </citation>
    <scope>NUCLEOTIDE SEQUENCE [LARGE SCALE GENOMIC DNA]</scope>
    <source>
        <strain evidence="1 2">BX0805</strain>
    </source>
</reference>
<dbReference type="EMBL" id="JACOQH010000002">
    <property type="protein sequence ID" value="MBC5752952.1"/>
    <property type="molecule type" value="Genomic_DNA"/>
</dbReference>
<dbReference type="Proteomes" id="UP000621540">
    <property type="component" value="Unassembled WGS sequence"/>
</dbReference>
<dbReference type="RefSeq" id="WP_022515251.1">
    <property type="nucleotide sequence ID" value="NZ_JACOQH010000002.1"/>
</dbReference>
<organism evidence="1 2">
    <name type="scientific">Roseburia yibonii</name>
    <dbReference type="NCBI Taxonomy" id="2763063"/>
    <lineage>
        <taxon>Bacteria</taxon>
        <taxon>Bacillati</taxon>
        <taxon>Bacillota</taxon>
        <taxon>Clostridia</taxon>
        <taxon>Lachnospirales</taxon>
        <taxon>Lachnospiraceae</taxon>
        <taxon>Roseburia</taxon>
    </lineage>
</organism>
<name>A0ABR7I7Q9_9FIRM</name>
<comment type="caution">
    <text evidence="1">The sequence shown here is derived from an EMBL/GenBank/DDBJ whole genome shotgun (WGS) entry which is preliminary data.</text>
</comment>
<keyword evidence="2" id="KW-1185">Reference proteome</keyword>
<gene>
    <name evidence="1" type="ORF">H8Z76_02755</name>
</gene>
<evidence type="ECO:0000313" key="1">
    <source>
        <dbReference type="EMBL" id="MBC5752952.1"/>
    </source>
</evidence>
<evidence type="ECO:0000313" key="2">
    <source>
        <dbReference type="Proteomes" id="UP000621540"/>
    </source>
</evidence>
<protein>
    <submittedName>
        <fullName evidence="1">Uncharacterized protein</fullName>
    </submittedName>
</protein>
<sequence length="84" mass="9546">MGTSETLNFTYSGLLNRKGKKVVSVRFERADGRDFADGILPDCAIENQQGFSEEEVEQLEVYLMEHADELMEKAKEMSKLTNLL</sequence>
<accession>A0ABR7I7Q9</accession>